<proteinExistence type="predicted"/>
<reference evidence="2 3" key="1">
    <citation type="submission" date="2014-11" db="EMBL/GenBank/DDBJ databases">
        <authorList>
            <person name="Wibberg Daniel"/>
        </authorList>
    </citation>
    <scope>NUCLEOTIDE SEQUENCE [LARGE SCALE GENOMIC DNA]</scope>
    <source>
        <strain evidence="2">Rhizoctonia solani AG1-IB 7/3/14</strain>
    </source>
</reference>
<gene>
    <name evidence="2" type="ORF">RSOLAG1IB_07437</name>
</gene>
<dbReference type="Proteomes" id="UP000059188">
    <property type="component" value="Unassembled WGS sequence"/>
</dbReference>
<feature type="region of interest" description="Disordered" evidence="1">
    <location>
        <begin position="435"/>
        <end position="457"/>
    </location>
</feature>
<accession>A0A0B7FBL1</accession>
<dbReference type="Gene3D" id="3.80.10.10">
    <property type="entry name" value="Ribonuclease Inhibitor"/>
    <property type="match status" value="1"/>
</dbReference>
<protein>
    <recommendedName>
        <fullName evidence="4">F-box domain-containing protein</fullName>
    </recommendedName>
</protein>
<feature type="compositionally biased region" description="Polar residues" evidence="1">
    <location>
        <begin position="447"/>
        <end position="457"/>
    </location>
</feature>
<dbReference type="SUPFAM" id="SSF52047">
    <property type="entry name" value="RNI-like"/>
    <property type="match status" value="1"/>
</dbReference>
<dbReference type="AlphaFoldDB" id="A0A0B7FBL1"/>
<evidence type="ECO:0000256" key="1">
    <source>
        <dbReference type="SAM" id="MobiDB-lite"/>
    </source>
</evidence>
<sequence>MTTLTAIEKASLKVFGIPELTYLICSITQKRDNASLMRVCRQFFHQILPFVWEEVDEADPLVSMIPGCGVFTYDTDLVPYMVMKLPRSLELSRFNIYAPYVKRLTPSALNVDKYDGWEEFLSCTRSIDLLPNLETLHLPILGYDRYTSNPSQIQIDGINWITAFLSASLRTLALVPPDATYSVQRVHWLEFDSTNDLMGAVSQRCPHLCSLNIFPEEARTGGSQHWNTFSQQGPLSDDSLQIHSYLLSLTNLSYLSISVVGLGAKALVAIAGLPHLESLRISGLEYNRKVYYDDLEISVGAFPALKKLELERITWDTIVNLCKSKPTVAGLHSISILHPHWPDTSDSDDFNKIYMGLSDVINSLAANKSSITALSVHHYWNQVVSPDALESLKCLSLTDLNLGWERRQGHFLVYQQVPTTTQGLDSNSCVLQATRSPDHRSLHPSRSFPNFQTTLHA</sequence>
<evidence type="ECO:0000313" key="3">
    <source>
        <dbReference type="Proteomes" id="UP000059188"/>
    </source>
</evidence>
<dbReference type="OrthoDB" id="3257096at2759"/>
<keyword evidence="3" id="KW-1185">Reference proteome</keyword>
<dbReference type="InterPro" id="IPR032675">
    <property type="entry name" value="LRR_dom_sf"/>
</dbReference>
<dbReference type="EMBL" id="LN679118">
    <property type="protein sequence ID" value="CEL54945.1"/>
    <property type="molecule type" value="Genomic_DNA"/>
</dbReference>
<organism evidence="2 3">
    <name type="scientific">Thanatephorus cucumeris (strain AG1-IB / isolate 7/3/14)</name>
    <name type="common">Lettuce bottom rot fungus</name>
    <name type="synonym">Rhizoctonia solani</name>
    <dbReference type="NCBI Taxonomy" id="1108050"/>
    <lineage>
        <taxon>Eukaryota</taxon>
        <taxon>Fungi</taxon>
        <taxon>Dikarya</taxon>
        <taxon>Basidiomycota</taxon>
        <taxon>Agaricomycotina</taxon>
        <taxon>Agaricomycetes</taxon>
        <taxon>Cantharellales</taxon>
        <taxon>Ceratobasidiaceae</taxon>
        <taxon>Rhizoctonia</taxon>
        <taxon>Rhizoctonia solani AG-1</taxon>
    </lineage>
</organism>
<evidence type="ECO:0000313" key="2">
    <source>
        <dbReference type="EMBL" id="CEL54945.1"/>
    </source>
</evidence>
<evidence type="ECO:0008006" key="4">
    <source>
        <dbReference type="Google" id="ProtNLM"/>
    </source>
</evidence>
<name>A0A0B7FBL1_THACB</name>